<evidence type="ECO:0000313" key="7">
    <source>
        <dbReference type="EMBL" id="SFC93595.1"/>
    </source>
</evidence>
<name>A0A1I1N821_9RHOB</name>
<evidence type="ECO:0000256" key="3">
    <source>
        <dbReference type="ARBA" id="ARBA00022989"/>
    </source>
</evidence>
<gene>
    <name evidence="7" type="ORF">SAMN05421762_2819</name>
</gene>
<evidence type="ECO:0000256" key="5">
    <source>
        <dbReference type="SAM" id="MobiDB-lite"/>
    </source>
</evidence>
<dbReference type="GO" id="GO:0055085">
    <property type="term" value="P:transmembrane transport"/>
    <property type="evidence" value="ECO:0007669"/>
    <property type="project" value="InterPro"/>
</dbReference>
<dbReference type="RefSeq" id="WP_244525604.1">
    <property type="nucleotide sequence ID" value="NZ_BAABWI010000002.1"/>
</dbReference>
<dbReference type="InterPro" id="IPR037682">
    <property type="entry name" value="TonB_C"/>
</dbReference>
<dbReference type="InterPro" id="IPR006260">
    <property type="entry name" value="TonB/TolA_C"/>
</dbReference>
<reference evidence="7 8" key="1">
    <citation type="submission" date="2016-10" db="EMBL/GenBank/DDBJ databases">
        <authorList>
            <person name="de Groot N.N."/>
        </authorList>
    </citation>
    <scope>NUCLEOTIDE SEQUENCE [LARGE SCALE GENOMIC DNA]</scope>
    <source>
        <strain evidence="7 8">DSM 29619</strain>
    </source>
</reference>
<evidence type="ECO:0000313" key="8">
    <source>
        <dbReference type="Proteomes" id="UP000231644"/>
    </source>
</evidence>
<dbReference type="STRING" id="517719.SAMN05421762_2819"/>
<dbReference type="EMBL" id="FOLX01000001">
    <property type="protein sequence ID" value="SFC93595.1"/>
    <property type="molecule type" value="Genomic_DNA"/>
</dbReference>
<dbReference type="NCBIfam" id="TIGR01352">
    <property type="entry name" value="tonB_Cterm"/>
    <property type="match status" value="1"/>
</dbReference>
<feature type="domain" description="TonB C-terminal" evidence="6">
    <location>
        <begin position="257"/>
        <end position="344"/>
    </location>
</feature>
<sequence>MSRSIPMSRLATVSAIALAVAAHAVVVRGLYSEPEILLEGSAGAAEARIGSYFEDVSQGTLTPEDAEELAEETPPEEIPQDQPEPVETAEVAEPAPIEPPVEVPVETPVETPVDTQPLTAQIPQTPDGMIPLAPQPELVETQPEPLPEVLPDVTELAEAPPPEPLTAETPEVTEVLEAEAEPTLAESSKRPMLRDPQLETPVRPDPKPAPKPKPKVAQKQGNTQQKIEATAGASDGKATAQATTKGQGGGKTREAGNARASNYPGQVYRKLSRVRKPKVRGRGSVTVRFSVTGSGGLGGLSVARSSGSAEIDQAALSMVRRAAPFPNPPSGAQRDFRIPIDFTR</sequence>
<evidence type="ECO:0000256" key="1">
    <source>
        <dbReference type="ARBA" id="ARBA00004167"/>
    </source>
</evidence>
<evidence type="ECO:0000256" key="4">
    <source>
        <dbReference type="ARBA" id="ARBA00023136"/>
    </source>
</evidence>
<feature type="region of interest" description="Disordered" evidence="5">
    <location>
        <begin position="57"/>
        <end position="103"/>
    </location>
</feature>
<dbReference type="Gene3D" id="3.30.1150.10">
    <property type="match status" value="1"/>
</dbReference>
<feature type="compositionally biased region" description="Acidic residues" evidence="5">
    <location>
        <begin position="64"/>
        <end position="79"/>
    </location>
</feature>
<keyword evidence="4" id="KW-0472">Membrane</keyword>
<organism evidence="7 8">
    <name type="scientific">Pseudooceanicola nitratireducens</name>
    <dbReference type="NCBI Taxonomy" id="517719"/>
    <lineage>
        <taxon>Bacteria</taxon>
        <taxon>Pseudomonadati</taxon>
        <taxon>Pseudomonadota</taxon>
        <taxon>Alphaproteobacteria</taxon>
        <taxon>Rhodobacterales</taxon>
        <taxon>Paracoccaceae</taxon>
        <taxon>Pseudooceanicola</taxon>
    </lineage>
</organism>
<feature type="region of interest" description="Disordered" evidence="5">
    <location>
        <begin position="322"/>
        <end position="344"/>
    </location>
</feature>
<dbReference type="AlphaFoldDB" id="A0A1I1N821"/>
<dbReference type="GO" id="GO:0016020">
    <property type="term" value="C:membrane"/>
    <property type="evidence" value="ECO:0007669"/>
    <property type="project" value="UniProtKB-SubCell"/>
</dbReference>
<accession>A0A1I1N821</accession>
<evidence type="ECO:0000259" key="6">
    <source>
        <dbReference type="PROSITE" id="PS52015"/>
    </source>
</evidence>
<dbReference type="Proteomes" id="UP000231644">
    <property type="component" value="Unassembled WGS sequence"/>
</dbReference>
<proteinExistence type="predicted"/>
<dbReference type="Pfam" id="PF03544">
    <property type="entry name" value="TonB_C"/>
    <property type="match status" value="1"/>
</dbReference>
<feature type="compositionally biased region" description="Low complexity" evidence="5">
    <location>
        <begin position="80"/>
        <end position="95"/>
    </location>
</feature>
<keyword evidence="8" id="KW-1185">Reference proteome</keyword>
<keyword evidence="2" id="KW-0812">Transmembrane</keyword>
<feature type="region of interest" description="Disordered" evidence="5">
    <location>
        <begin position="118"/>
        <end position="265"/>
    </location>
</feature>
<keyword evidence="3" id="KW-1133">Transmembrane helix</keyword>
<dbReference type="SUPFAM" id="SSF74653">
    <property type="entry name" value="TolA/TonB C-terminal domain"/>
    <property type="match status" value="1"/>
</dbReference>
<feature type="compositionally biased region" description="Basic and acidic residues" evidence="5">
    <location>
        <begin position="187"/>
        <end position="208"/>
    </location>
</feature>
<comment type="subcellular location">
    <subcellularLocation>
        <location evidence="1">Membrane</location>
        <topology evidence="1">Single-pass membrane protein</topology>
    </subcellularLocation>
</comment>
<protein>
    <submittedName>
        <fullName evidence="7">Outer membrane transport energization protein TonB</fullName>
    </submittedName>
</protein>
<evidence type="ECO:0000256" key="2">
    <source>
        <dbReference type="ARBA" id="ARBA00022692"/>
    </source>
</evidence>
<feature type="compositionally biased region" description="Low complexity" evidence="5">
    <location>
        <begin position="236"/>
        <end position="245"/>
    </location>
</feature>
<feature type="compositionally biased region" description="Basic and acidic residues" evidence="5">
    <location>
        <begin position="334"/>
        <end position="344"/>
    </location>
</feature>
<dbReference type="PROSITE" id="PS52015">
    <property type="entry name" value="TONB_CTD"/>
    <property type="match status" value="1"/>
</dbReference>